<accession>A0A9P1BQT5</accession>
<proteinExistence type="predicted"/>
<evidence type="ECO:0000313" key="3">
    <source>
        <dbReference type="Proteomes" id="UP001152797"/>
    </source>
</evidence>
<comment type="caution">
    <text evidence="1">The sequence shown here is derived from an EMBL/GenBank/DDBJ whole genome shotgun (WGS) entry which is preliminary data.</text>
</comment>
<organism evidence="1">
    <name type="scientific">Cladocopium goreaui</name>
    <dbReference type="NCBI Taxonomy" id="2562237"/>
    <lineage>
        <taxon>Eukaryota</taxon>
        <taxon>Sar</taxon>
        <taxon>Alveolata</taxon>
        <taxon>Dinophyceae</taxon>
        <taxon>Suessiales</taxon>
        <taxon>Symbiodiniaceae</taxon>
        <taxon>Cladocopium</taxon>
    </lineage>
</organism>
<reference evidence="1" key="1">
    <citation type="submission" date="2022-10" db="EMBL/GenBank/DDBJ databases">
        <authorList>
            <person name="Chen Y."/>
            <person name="Dougan E. K."/>
            <person name="Chan C."/>
            <person name="Rhodes N."/>
            <person name="Thang M."/>
        </authorList>
    </citation>
    <scope>NUCLEOTIDE SEQUENCE</scope>
</reference>
<evidence type="ECO:0000313" key="2">
    <source>
        <dbReference type="EMBL" id="CAL4765066.1"/>
    </source>
</evidence>
<keyword evidence="3" id="KW-1185">Reference proteome</keyword>
<protein>
    <submittedName>
        <fullName evidence="1">Uncharacterized protein</fullName>
    </submittedName>
</protein>
<dbReference type="Proteomes" id="UP001152797">
    <property type="component" value="Unassembled WGS sequence"/>
</dbReference>
<sequence>MVIVKRGWTLRQSWLDHQLKSIQQLDFHDFFGFSIFHRTFDWPAGHCHIKSVCEAFMDYDKINGGRAWYFWPQLLTLAFPHLEQCNNGVEVLVTVAERALANFVNCCEDEMLQFVEFCAGKAQLSREMIRQGFKGASVDILFHQNHDMMSAKGIRTWVDMICSSSRKSLHWFGTRCSSFVVLCLSASLRYPCNRFYGDTSKPWVEVGNYQQEVTALCMFLCILLGSWPVLEQPGSSCMMKLPSLSHVFNFFNFKKTVTYMGSFGGPFQKPLQIWHPEGTFEGLRREKPDPLLDLCAEVGESWNGDKTFTGNKELLELSEHYTAQFGSAVALIFDQIRSEA</sequence>
<evidence type="ECO:0000313" key="1">
    <source>
        <dbReference type="EMBL" id="CAI3977754.1"/>
    </source>
</evidence>
<dbReference type="EMBL" id="CAMXCT030000363">
    <property type="protein sequence ID" value="CAL4765066.1"/>
    <property type="molecule type" value="Genomic_DNA"/>
</dbReference>
<name>A0A9P1BQT5_9DINO</name>
<gene>
    <name evidence="1" type="ORF">C1SCF055_LOCUS5872</name>
</gene>
<reference evidence="2 3" key="2">
    <citation type="submission" date="2024-05" db="EMBL/GenBank/DDBJ databases">
        <authorList>
            <person name="Chen Y."/>
            <person name="Shah S."/>
            <person name="Dougan E. K."/>
            <person name="Thang M."/>
            <person name="Chan C."/>
        </authorList>
    </citation>
    <scope>NUCLEOTIDE SEQUENCE [LARGE SCALE GENOMIC DNA]</scope>
</reference>
<dbReference type="AlphaFoldDB" id="A0A9P1BQT5"/>
<dbReference type="EMBL" id="CAMXCT010000363">
    <property type="protein sequence ID" value="CAI3977754.1"/>
    <property type="molecule type" value="Genomic_DNA"/>
</dbReference>
<dbReference type="EMBL" id="CAMXCT020000363">
    <property type="protein sequence ID" value="CAL1131129.1"/>
    <property type="molecule type" value="Genomic_DNA"/>
</dbReference>